<dbReference type="EMBL" id="BART01004115">
    <property type="protein sequence ID" value="GAG66531.1"/>
    <property type="molecule type" value="Genomic_DNA"/>
</dbReference>
<evidence type="ECO:0008006" key="4">
    <source>
        <dbReference type="Google" id="ProtNLM"/>
    </source>
</evidence>
<feature type="domain" description="CinA KH" evidence="2">
    <location>
        <begin position="2"/>
        <end position="75"/>
    </location>
</feature>
<proteinExistence type="predicted"/>
<dbReference type="InterPro" id="IPR008136">
    <property type="entry name" value="CinA_C"/>
</dbReference>
<dbReference type="PANTHER" id="PTHR13939:SF0">
    <property type="entry name" value="NMN AMIDOHYDROLASE-LIKE PROTEIN YFAY"/>
    <property type="match status" value="1"/>
</dbReference>
<dbReference type="InterPro" id="IPR036653">
    <property type="entry name" value="CinA-like_C"/>
</dbReference>
<feature type="domain" description="CinA C-terminal" evidence="1">
    <location>
        <begin position="80"/>
        <end position="231"/>
    </location>
</feature>
<evidence type="ECO:0000259" key="2">
    <source>
        <dbReference type="Pfam" id="PF18146"/>
    </source>
</evidence>
<dbReference type="AlphaFoldDB" id="X1B3H8"/>
<name>X1B3H8_9ZZZZ</name>
<organism evidence="3">
    <name type="scientific">marine sediment metagenome</name>
    <dbReference type="NCBI Taxonomy" id="412755"/>
    <lineage>
        <taxon>unclassified sequences</taxon>
        <taxon>metagenomes</taxon>
        <taxon>ecological metagenomes</taxon>
    </lineage>
</organism>
<dbReference type="NCBIfam" id="TIGR00199">
    <property type="entry name" value="PncC_domain"/>
    <property type="match status" value="1"/>
</dbReference>
<accession>X1B3H8</accession>
<dbReference type="InterPro" id="IPR050101">
    <property type="entry name" value="CinA"/>
</dbReference>
<sequence>RSQVLRIFGLRESEIAERLAELQKKYSTVGFGYFPHFPENHLSLTVQASTTTSADDILEEVVQAVVQELGLYVYGRGDDRLEMIVGRSLVEKGFTMALAESCTGGLIAHLITNVPGSSAYFDRSMVAYSDAAKASHLLVSPDLISQHGAVSAQVAEAMVRGLKRKSEPNIALAVTGLAGPTGGTPEKPVGTVFLALLSDKGLRTEGFQFGGKRQKIKLAAAYKALDWLRRAMIDESFFDVG</sequence>
<dbReference type="Gene3D" id="3.30.70.2860">
    <property type="match status" value="1"/>
</dbReference>
<dbReference type="Gene3D" id="3.90.950.20">
    <property type="entry name" value="CinA-like"/>
    <property type="match status" value="1"/>
</dbReference>
<dbReference type="InterPro" id="IPR041424">
    <property type="entry name" value="CinA_KH"/>
</dbReference>
<protein>
    <recommendedName>
        <fullName evidence="4">CinA C-terminal domain-containing protein</fullName>
    </recommendedName>
</protein>
<gene>
    <name evidence="3" type="ORF">S01H4_10634</name>
</gene>
<evidence type="ECO:0000259" key="1">
    <source>
        <dbReference type="Pfam" id="PF02464"/>
    </source>
</evidence>
<dbReference type="SUPFAM" id="SSF142433">
    <property type="entry name" value="CinA-like"/>
    <property type="match status" value="1"/>
</dbReference>
<dbReference type="PANTHER" id="PTHR13939">
    <property type="entry name" value="NICOTINAMIDE-NUCLEOTIDE AMIDOHYDROLASE PNCC"/>
    <property type="match status" value="1"/>
</dbReference>
<dbReference type="Pfam" id="PF18146">
    <property type="entry name" value="CinA_KH"/>
    <property type="match status" value="1"/>
</dbReference>
<dbReference type="Pfam" id="PF02464">
    <property type="entry name" value="CinA"/>
    <property type="match status" value="1"/>
</dbReference>
<reference evidence="3" key="1">
    <citation type="journal article" date="2014" name="Front. Microbiol.">
        <title>High frequency of phylogenetically diverse reductive dehalogenase-homologous genes in deep subseafloor sedimentary metagenomes.</title>
        <authorList>
            <person name="Kawai M."/>
            <person name="Futagami T."/>
            <person name="Toyoda A."/>
            <person name="Takaki Y."/>
            <person name="Nishi S."/>
            <person name="Hori S."/>
            <person name="Arai W."/>
            <person name="Tsubouchi T."/>
            <person name="Morono Y."/>
            <person name="Uchiyama I."/>
            <person name="Ito T."/>
            <person name="Fujiyama A."/>
            <person name="Inagaki F."/>
            <person name="Takami H."/>
        </authorList>
    </citation>
    <scope>NUCLEOTIDE SEQUENCE</scope>
    <source>
        <strain evidence="3">Expedition CK06-06</strain>
    </source>
</reference>
<feature type="non-terminal residue" evidence="3">
    <location>
        <position position="1"/>
    </location>
</feature>
<evidence type="ECO:0000313" key="3">
    <source>
        <dbReference type="EMBL" id="GAG66531.1"/>
    </source>
</evidence>
<comment type="caution">
    <text evidence="3">The sequence shown here is derived from an EMBL/GenBank/DDBJ whole genome shotgun (WGS) entry which is preliminary data.</text>
</comment>